<dbReference type="PANTHER" id="PTHR46960">
    <property type="entry name" value="E3 UBIQUITIN-PROTEIN LIGASE KEG"/>
    <property type="match status" value="1"/>
</dbReference>
<feature type="repeat" description="ANK" evidence="1">
    <location>
        <begin position="138"/>
        <end position="170"/>
    </location>
</feature>
<dbReference type="PROSITE" id="PS50088">
    <property type="entry name" value="ANK_REPEAT"/>
    <property type="match status" value="5"/>
</dbReference>
<evidence type="ECO:0000256" key="1">
    <source>
        <dbReference type="PROSITE-ProRule" id="PRU00023"/>
    </source>
</evidence>
<dbReference type="GO" id="GO:0009788">
    <property type="term" value="P:negative regulation of abscisic acid-activated signaling pathway"/>
    <property type="evidence" value="ECO:0007669"/>
    <property type="project" value="TreeGrafter"/>
</dbReference>
<gene>
    <name evidence="2" type="ORF">MP_TR7863_c0_g1_i1_g.22601</name>
</gene>
<name>A0A1J3IX16_NOCCA</name>
<dbReference type="EMBL" id="GEVM01021065">
    <property type="protein sequence ID" value="JAU84873.1"/>
    <property type="molecule type" value="Transcribed_RNA"/>
</dbReference>
<dbReference type="PANTHER" id="PTHR46960:SF1">
    <property type="entry name" value="E3 UBIQUITIN-PROTEIN LIGASE KEG"/>
    <property type="match status" value="1"/>
</dbReference>
<sequence>MIGECLQFKPSKRPTFNAMLATFLRHLQEIPRSPSASPDNGFTKVCGVNIVEETRATNIGVLQDNPNDLHRVVLEGDVEGVRNILAKAASGSSVRFLLEAQNSDGQSALHLACRRGSVELVEAILEYGEANVDIVDKDGDPPLVFALAAGSPQCVHVLIKKGANVRSRLREGSGPSVAHICSYHGQPDCMRELLVAGADPNAVDDEGETVLHRAVAKKYTDCAVVILENGGSRSMAISNAKGLTPLHMCVAIWNVAVIKRWVEVSSPEEISQAIKIPSPVGTALCMAAAIRKDHETEGRELVQILLAAGADPTAQDSQHGRTALHTAAMANNVQLVRVILDAGVNANIRNVHNTIPLHMALARGANACVSLLLESGSDCNIQDDEGDNAFHIAADAAKMIRENVNCDA</sequence>
<dbReference type="AlphaFoldDB" id="A0A1J3IX16"/>
<reference evidence="2" key="1">
    <citation type="submission" date="2016-07" db="EMBL/GenBank/DDBJ databases">
        <title>De novo transcriptome assembly of four accessions of the metal hyperaccumulator plant Noccaea caerulescens.</title>
        <authorList>
            <person name="Blande D."/>
            <person name="Halimaa P."/>
            <person name="Tervahauta A.I."/>
            <person name="Aarts M.G."/>
            <person name="Karenlampi S.O."/>
        </authorList>
    </citation>
    <scope>NUCLEOTIDE SEQUENCE</scope>
</reference>
<dbReference type="PRINTS" id="PR01415">
    <property type="entry name" value="ANKYRIN"/>
</dbReference>
<keyword evidence="1" id="KW-0040">ANK repeat</keyword>
<dbReference type="PROSITE" id="PS50297">
    <property type="entry name" value="ANK_REP_REGION"/>
    <property type="match status" value="4"/>
</dbReference>
<dbReference type="GO" id="GO:0004842">
    <property type="term" value="F:ubiquitin-protein transferase activity"/>
    <property type="evidence" value="ECO:0007669"/>
    <property type="project" value="InterPro"/>
</dbReference>
<evidence type="ECO:0000313" key="2">
    <source>
        <dbReference type="EMBL" id="JAU84873.1"/>
    </source>
</evidence>
<dbReference type="GO" id="GO:0006952">
    <property type="term" value="P:defense response"/>
    <property type="evidence" value="ECO:0007669"/>
    <property type="project" value="InterPro"/>
</dbReference>
<dbReference type="GO" id="GO:0045324">
    <property type="term" value="P:late endosome to vacuole transport"/>
    <property type="evidence" value="ECO:0007669"/>
    <property type="project" value="TreeGrafter"/>
</dbReference>
<feature type="repeat" description="ANK" evidence="1">
    <location>
        <begin position="352"/>
        <end position="384"/>
    </location>
</feature>
<dbReference type="GO" id="GO:0005769">
    <property type="term" value="C:early endosome"/>
    <property type="evidence" value="ECO:0007669"/>
    <property type="project" value="TreeGrafter"/>
</dbReference>
<dbReference type="InterPro" id="IPR044584">
    <property type="entry name" value="KEG"/>
</dbReference>
<dbReference type="InterPro" id="IPR036770">
    <property type="entry name" value="Ankyrin_rpt-contain_sf"/>
</dbReference>
<dbReference type="GO" id="GO:0009738">
    <property type="term" value="P:abscisic acid-activated signaling pathway"/>
    <property type="evidence" value="ECO:0007669"/>
    <property type="project" value="InterPro"/>
</dbReference>
<dbReference type="Pfam" id="PF12796">
    <property type="entry name" value="Ank_2"/>
    <property type="match status" value="3"/>
</dbReference>
<dbReference type="SUPFAM" id="SSF48403">
    <property type="entry name" value="Ankyrin repeat"/>
    <property type="match status" value="1"/>
</dbReference>
<feature type="repeat" description="ANK" evidence="1">
    <location>
        <begin position="104"/>
        <end position="128"/>
    </location>
</feature>
<protein>
    <submittedName>
        <fullName evidence="2">E3 ubiquitin-protein ligase KEG</fullName>
    </submittedName>
</protein>
<dbReference type="Gene3D" id="1.25.40.20">
    <property type="entry name" value="Ankyrin repeat-containing domain"/>
    <property type="match status" value="3"/>
</dbReference>
<accession>A0A1J3IX16</accession>
<dbReference type="InterPro" id="IPR002110">
    <property type="entry name" value="Ankyrin_rpt"/>
</dbReference>
<proteinExistence type="predicted"/>
<dbReference type="FunFam" id="1.25.40.20:FF:000713">
    <property type="entry name" value="E3 ubiquitin-protein ligase KEG"/>
    <property type="match status" value="1"/>
</dbReference>
<feature type="repeat" description="ANK" evidence="1">
    <location>
        <begin position="319"/>
        <end position="351"/>
    </location>
</feature>
<dbReference type="SMART" id="SM00248">
    <property type="entry name" value="ANK"/>
    <property type="match status" value="10"/>
</dbReference>
<organism evidence="2">
    <name type="scientific">Noccaea caerulescens</name>
    <name type="common">Alpine penny-cress</name>
    <name type="synonym">Thlaspi caerulescens</name>
    <dbReference type="NCBI Taxonomy" id="107243"/>
    <lineage>
        <taxon>Eukaryota</taxon>
        <taxon>Viridiplantae</taxon>
        <taxon>Streptophyta</taxon>
        <taxon>Embryophyta</taxon>
        <taxon>Tracheophyta</taxon>
        <taxon>Spermatophyta</taxon>
        <taxon>Magnoliopsida</taxon>
        <taxon>eudicotyledons</taxon>
        <taxon>Gunneridae</taxon>
        <taxon>Pentapetalae</taxon>
        <taxon>rosids</taxon>
        <taxon>malvids</taxon>
        <taxon>Brassicales</taxon>
        <taxon>Brassicaceae</taxon>
        <taxon>Coluteocarpeae</taxon>
        <taxon>Noccaea</taxon>
    </lineage>
</organism>
<dbReference type="GO" id="GO:0016567">
    <property type="term" value="P:protein ubiquitination"/>
    <property type="evidence" value="ECO:0007669"/>
    <property type="project" value="InterPro"/>
</dbReference>
<feature type="repeat" description="ANK" evidence="1">
    <location>
        <begin position="173"/>
        <end position="205"/>
    </location>
</feature>
<dbReference type="GO" id="GO:0005802">
    <property type="term" value="C:trans-Golgi network"/>
    <property type="evidence" value="ECO:0007669"/>
    <property type="project" value="TreeGrafter"/>
</dbReference>